<evidence type="ECO:0000259" key="1">
    <source>
        <dbReference type="Pfam" id="PF06985"/>
    </source>
</evidence>
<protein>
    <submittedName>
        <fullName evidence="2">HET-domain-containing protein</fullName>
    </submittedName>
</protein>
<feature type="domain" description="Heterokaryon incompatibility" evidence="1">
    <location>
        <begin position="186"/>
        <end position="340"/>
    </location>
</feature>
<dbReference type="InterPro" id="IPR010730">
    <property type="entry name" value="HET"/>
</dbReference>
<reference evidence="2 3" key="1">
    <citation type="submission" date="2016-05" db="EMBL/GenBank/DDBJ databases">
        <title>Comparative analysis of secretome profiles of manganese(II)-oxidizing ascomycete fungi.</title>
        <authorList>
            <consortium name="DOE Joint Genome Institute"/>
            <person name="Zeiner C.A."/>
            <person name="Purvine S.O."/>
            <person name="Zink E.M."/>
            <person name="Wu S."/>
            <person name="Pasa-Tolic L."/>
            <person name="Chaput D.L."/>
            <person name="Haridas S."/>
            <person name="Grigoriev I.V."/>
            <person name="Santelli C.M."/>
            <person name="Hansel C.M."/>
        </authorList>
    </citation>
    <scope>NUCLEOTIDE SEQUENCE [LARGE SCALE GENOMIC DNA]</scope>
    <source>
        <strain evidence="2 3">SRC1lrK2f</strain>
    </source>
</reference>
<dbReference type="RefSeq" id="XP_018388142.1">
    <property type="nucleotide sequence ID" value="XM_018533039.1"/>
</dbReference>
<gene>
    <name evidence="2" type="ORF">CC77DRAFT_744947</name>
</gene>
<dbReference type="STRING" id="5599.A0A177DU75"/>
<sequence length="659" mass="74521">MPYCAPCSTFADFAELPPVPHPARKWSSLSDLIASARSGCDLCTLCWQYVHDFNFEDDSGPIWLCWGKGSNNDNGAERLELRLTKLVINLEVQDRSHTIVADDDVITQARRLLEKCLSSHEKCSEIAVLDPKRSGENDSESADRCPELKSLPRRLLDLSQESDILVIDVESWIADGISSVAELSQYCTLSYRWGVVTQSCILRAPFSSQISIGMADMPQTFKDAIEITRRLGIRFLWIDALCIVQPEACGDYTDWNAEGPRMGSIYHNAIFTIAATCADSVTDGFLSKVDSTRIRAIPCKVTYRASNGEVQSSLAKTCGMNYDHVIDDSALNKRGWVTQERFLSRRVLHFTVQGIIWECSKTKEHGSSAVSRMIVLNIEAPDLFDSVFRKNLNTKAWMKIVSRYSHTSFTNAEDRLIALSSLARFFHSRLGHKNAYCAGMWCSSLKQDLLWHRRYPPDSETDQRSNLAPTWSWASVTGAIGYLEESNRGKPYPQPVVPPARVLSVRSIPTPRDSLYGNVLVGRLELVAQILDVMIWTKNAKSRQLKEDVQNKRVSILRSVYWDELQEDSTEEEQYQIIPFRYFQRFKNPLSHTSHPAIIVKKLPSTIAAATKHDPIRTYRRIGLLEDVHSESVVTQGDSEKARYNYGQAVQDVETLFLV</sequence>
<organism evidence="2 3">
    <name type="scientific">Alternaria alternata</name>
    <name type="common">Alternaria rot fungus</name>
    <name type="synonym">Torula alternata</name>
    <dbReference type="NCBI Taxonomy" id="5599"/>
    <lineage>
        <taxon>Eukaryota</taxon>
        <taxon>Fungi</taxon>
        <taxon>Dikarya</taxon>
        <taxon>Ascomycota</taxon>
        <taxon>Pezizomycotina</taxon>
        <taxon>Dothideomycetes</taxon>
        <taxon>Pleosporomycetidae</taxon>
        <taxon>Pleosporales</taxon>
        <taxon>Pleosporineae</taxon>
        <taxon>Pleosporaceae</taxon>
        <taxon>Alternaria</taxon>
        <taxon>Alternaria sect. Alternaria</taxon>
        <taxon>Alternaria alternata complex</taxon>
    </lineage>
</organism>
<dbReference type="EMBL" id="KV441474">
    <property type="protein sequence ID" value="OAG22721.1"/>
    <property type="molecule type" value="Genomic_DNA"/>
</dbReference>
<dbReference type="VEuPathDB" id="FungiDB:CC77DRAFT_744947"/>
<dbReference type="PANTHER" id="PTHR33112">
    <property type="entry name" value="DOMAIN PROTEIN, PUTATIVE-RELATED"/>
    <property type="match status" value="1"/>
</dbReference>
<evidence type="ECO:0000313" key="2">
    <source>
        <dbReference type="EMBL" id="OAG22721.1"/>
    </source>
</evidence>
<dbReference type="OMA" id="SARAGCH"/>
<dbReference type="AlphaFoldDB" id="A0A177DU75"/>
<keyword evidence="3" id="KW-1185">Reference proteome</keyword>
<dbReference type="Proteomes" id="UP000077248">
    <property type="component" value="Unassembled WGS sequence"/>
</dbReference>
<evidence type="ECO:0000313" key="3">
    <source>
        <dbReference type="Proteomes" id="UP000077248"/>
    </source>
</evidence>
<accession>A0A177DU75</accession>
<proteinExistence type="predicted"/>
<dbReference type="GeneID" id="29118633"/>
<dbReference type="PANTHER" id="PTHR33112:SF16">
    <property type="entry name" value="HETEROKARYON INCOMPATIBILITY DOMAIN-CONTAINING PROTEIN"/>
    <property type="match status" value="1"/>
</dbReference>
<name>A0A177DU75_ALTAL</name>
<dbReference type="KEGG" id="aalt:CC77DRAFT_744947"/>
<dbReference type="Pfam" id="PF06985">
    <property type="entry name" value="HET"/>
    <property type="match status" value="1"/>
</dbReference>